<dbReference type="Proteomes" id="UP000186168">
    <property type="component" value="Unassembled WGS sequence"/>
</dbReference>
<reference evidence="2 3" key="1">
    <citation type="submission" date="2013-05" db="EMBL/GenBank/DDBJ databases">
        <title>Genome sequence of Streptomyces sparsogenes DSM 40356.</title>
        <authorList>
            <person name="Coyne S."/>
            <person name="Seebeck F.P."/>
        </authorList>
    </citation>
    <scope>NUCLEOTIDE SEQUENCE [LARGE SCALE GENOMIC DNA]</scope>
    <source>
        <strain evidence="2 3">DSM 40356</strain>
    </source>
</reference>
<dbReference type="AlphaFoldDB" id="A0A1R1SFL1"/>
<sequence>TARDDTNARKKTTDNGTTASAAGKLASATADEILDFIDNELGVLSDVSPRPTR</sequence>
<accession>A0A1R1SFL1</accession>
<feature type="non-terminal residue" evidence="2">
    <location>
        <position position="1"/>
    </location>
</feature>
<feature type="compositionally biased region" description="Basic and acidic residues" evidence="1">
    <location>
        <begin position="1"/>
        <end position="13"/>
    </location>
</feature>
<proteinExistence type="predicted"/>
<protein>
    <submittedName>
        <fullName evidence="2">Type I modular polyketide synthase</fullName>
    </submittedName>
</protein>
<dbReference type="EMBL" id="ASQP01000314">
    <property type="protein sequence ID" value="OMI37201.1"/>
    <property type="molecule type" value="Genomic_DNA"/>
</dbReference>
<evidence type="ECO:0000313" key="3">
    <source>
        <dbReference type="Proteomes" id="UP000186168"/>
    </source>
</evidence>
<gene>
    <name evidence="2" type="ORF">SPAR_22262</name>
</gene>
<organism evidence="2 3">
    <name type="scientific">Streptomyces sparsogenes DSM 40356</name>
    <dbReference type="NCBI Taxonomy" id="1331668"/>
    <lineage>
        <taxon>Bacteria</taxon>
        <taxon>Bacillati</taxon>
        <taxon>Actinomycetota</taxon>
        <taxon>Actinomycetes</taxon>
        <taxon>Kitasatosporales</taxon>
        <taxon>Streptomycetaceae</taxon>
        <taxon>Streptomyces</taxon>
    </lineage>
</organism>
<comment type="caution">
    <text evidence="2">The sequence shown here is derived from an EMBL/GenBank/DDBJ whole genome shotgun (WGS) entry which is preliminary data.</text>
</comment>
<keyword evidence="3" id="KW-1185">Reference proteome</keyword>
<evidence type="ECO:0000256" key="1">
    <source>
        <dbReference type="SAM" id="MobiDB-lite"/>
    </source>
</evidence>
<evidence type="ECO:0000313" key="2">
    <source>
        <dbReference type="EMBL" id="OMI37201.1"/>
    </source>
</evidence>
<name>A0A1R1SFL1_9ACTN</name>
<feature type="region of interest" description="Disordered" evidence="1">
    <location>
        <begin position="1"/>
        <end position="24"/>
    </location>
</feature>